<dbReference type="Proteomes" id="UP000185924">
    <property type="component" value="Unassembled WGS sequence"/>
</dbReference>
<accession>A0A1N6TJ04</accession>
<dbReference type="STRING" id="1077936.SAMN05421545_0357"/>
<dbReference type="RefSeq" id="WP_076420681.1">
    <property type="nucleotide sequence ID" value="NZ_FTNM01000001.1"/>
</dbReference>
<dbReference type="EMBL" id="FTNM01000001">
    <property type="protein sequence ID" value="SIQ53315.1"/>
    <property type="molecule type" value="Genomic_DNA"/>
</dbReference>
<sequence>MTTTTNIHPEVNCLLDFQFVVEDPQTRQKEVLEFRHTKHSSKRAAQRGINLKKVSHALEYGESFFKQGLIYYILGEKNLPDHLTKDKKELQNLVVIVAGDSNQVITCYRSKKPFKHVKLKSKRLGVGYAEA</sequence>
<evidence type="ECO:0008006" key="3">
    <source>
        <dbReference type="Google" id="ProtNLM"/>
    </source>
</evidence>
<dbReference type="OrthoDB" id="893367at2"/>
<organism evidence="1 2">
    <name type="scientific">Pontibacter lucknowensis</name>
    <dbReference type="NCBI Taxonomy" id="1077936"/>
    <lineage>
        <taxon>Bacteria</taxon>
        <taxon>Pseudomonadati</taxon>
        <taxon>Bacteroidota</taxon>
        <taxon>Cytophagia</taxon>
        <taxon>Cytophagales</taxon>
        <taxon>Hymenobacteraceae</taxon>
        <taxon>Pontibacter</taxon>
    </lineage>
</organism>
<evidence type="ECO:0000313" key="1">
    <source>
        <dbReference type="EMBL" id="SIQ53315.1"/>
    </source>
</evidence>
<name>A0A1N6TJ04_9BACT</name>
<dbReference type="AlphaFoldDB" id="A0A1N6TJ04"/>
<proteinExistence type="predicted"/>
<gene>
    <name evidence="1" type="ORF">SAMN05421545_0357</name>
</gene>
<keyword evidence="2" id="KW-1185">Reference proteome</keyword>
<protein>
    <recommendedName>
        <fullName evidence="3">DUF4258 domain-containing protein</fullName>
    </recommendedName>
</protein>
<reference evidence="2" key="1">
    <citation type="submission" date="2017-01" db="EMBL/GenBank/DDBJ databases">
        <authorList>
            <person name="Varghese N."/>
            <person name="Submissions S."/>
        </authorList>
    </citation>
    <scope>NUCLEOTIDE SEQUENCE [LARGE SCALE GENOMIC DNA]</scope>
    <source>
        <strain evidence="2">DM9</strain>
    </source>
</reference>
<evidence type="ECO:0000313" key="2">
    <source>
        <dbReference type="Proteomes" id="UP000185924"/>
    </source>
</evidence>